<accession>A0A917EVK7</accession>
<feature type="region of interest" description="Disordered" evidence="9">
    <location>
        <begin position="27"/>
        <end position="59"/>
    </location>
</feature>
<comment type="cofactor">
    <cofactor evidence="1">
        <name>FAD</name>
        <dbReference type="ChEBI" id="CHEBI:57692"/>
    </cofactor>
</comment>
<keyword evidence="3" id="KW-0001">2Fe-2S</keyword>
<dbReference type="InterPro" id="IPR008333">
    <property type="entry name" value="Cbr1-like_FAD-bd_dom"/>
</dbReference>
<keyword evidence="7" id="KW-0408">Iron</keyword>
<evidence type="ECO:0000313" key="13">
    <source>
        <dbReference type="Proteomes" id="UP000598775"/>
    </source>
</evidence>
<keyword evidence="5" id="KW-0274">FAD</keyword>
<evidence type="ECO:0000256" key="8">
    <source>
        <dbReference type="ARBA" id="ARBA00023014"/>
    </source>
</evidence>
<keyword evidence="2" id="KW-0285">Flavoprotein</keyword>
<dbReference type="Pfam" id="PF00970">
    <property type="entry name" value="FAD_binding_6"/>
    <property type="match status" value="1"/>
</dbReference>
<evidence type="ECO:0000256" key="2">
    <source>
        <dbReference type="ARBA" id="ARBA00022630"/>
    </source>
</evidence>
<dbReference type="InterPro" id="IPR001433">
    <property type="entry name" value="OxRdtase_FAD/NAD-bd"/>
</dbReference>
<keyword evidence="6" id="KW-0560">Oxidoreductase</keyword>
<dbReference type="PROSITE" id="PS51384">
    <property type="entry name" value="FAD_FR"/>
    <property type="match status" value="1"/>
</dbReference>
<dbReference type="InterPro" id="IPR017938">
    <property type="entry name" value="Riboflavin_synthase-like_b-brl"/>
</dbReference>
<dbReference type="InterPro" id="IPR017927">
    <property type="entry name" value="FAD-bd_FR_type"/>
</dbReference>
<dbReference type="InterPro" id="IPR011884">
    <property type="entry name" value="PaaE"/>
</dbReference>
<dbReference type="RefSeq" id="WP_188672326.1">
    <property type="nucleotide sequence ID" value="NZ_BMGP01000001.1"/>
</dbReference>
<name>A0A917EVK7_9MICO</name>
<evidence type="ECO:0000256" key="9">
    <source>
        <dbReference type="SAM" id="MobiDB-lite"/>
    </source>
</evidence>
<comment type="caution">
    <text evidence="12">The sequence shown here is derived from an EMBL/GenBank/DDBJ whole genome shotgun (WGS) entry which is preliminary data.</text>
</comment>
<dbReference type="PROSITE" id="PS00197">
    <property type="entry name" value="2FE2S_FER_1"/>
    <property type="match status" value="1"/>
</dbReference>
<evidence type="ECO:0000256" key="1">
    <source>
        <dbReference type="ARBA" id="ARBA00001974"/>
    </source>
</evidence>
<keyword evidence="8" id="KW-0411">Iron-sulfur</keyword>
<evidence type="ECO:0000256" key="7">
    <source>
        <dbReference type="ARBA" id="ARBA00023004"/>
    </source>
</evidence>
<dbReference type="SUPFAM" id="SSF52343">
    <property type="entry name" value="Ferredoxin reductase-like, C-terminal NADP-linked domain"/>
    <property type="match status" value="1"/>
</dbReference>
<dbReference type="PRINTS" id="PR00410">
    <property type="entry name" value="PHEHYDRXLASE"/>
</dbReference>
<dbReference type="Pfam" id="PF00111">
    <property type="entry name" value="Fer2"/>
    <property type="match status" value="1"/>
</dbReference>
<organism evidence="12 13">
    <name type="scientific">Subtercola lobariae</name>
    <dbReference type="NCBI Taxonomy" id="1588641"/>
    <lineage>
        <taxon>Bacteria</taxon>
        <taxon>Bacillati</taxon>
        <taxon>Actinomycetota</taxon>
        <taxon>Actinomycetes</taxon>
        <taxon>Micrococcales</taxon>
        <taxon>Microbacteriaceae</taxon>
        <taxon>Subtercola</taxon>
    </lineage>
</organism>
<dbReference type="PROSITE" id="PS51085">
    <property type="entry name" value="2FE2S_FER_2"/>
    <property type="match status" value="1"/>
</dbReference>
<dbReference type="InterPro" id="IPR001041">
    <property type="entry name" value="2Fe-2S_ferredoxin-type"/>
</dbReference>
<dbReference type="NCBIfam" id="TIGR02160">
    <property type="entry name" value="PA_CoA_Oxy5"/>
    <property type="match status" value="1"/>
</dbReference>
<dbReference type="EMBL" id="BMGP01000001">
    <property type="protein sequence ID" value="GGF11783.1"/>
    <property type="molecule type" value="Genomic_DNA"/>
</dbReference>
<keyword evidence="13" id="KW-1185">Reference proteome</keyword>
<dbReference type="Proteomes" id="UP000598775">
    <property type="component" value="Unassembled WGS sequence"/>
</dbReference>
<dbReference type="GO" id="GO:0046872">
    <property type="term" value="F:metal ion binding"/>
    <property type="evidence" value="ECO:0007669"/>
    <property type="project" value="UniProtKB-KW"/>
</dbReference>
<feature type="domain" description="FAD-binding FR-type" evidence="11">
    <location>
        <begin position="65"/>
        <end position="169"/>
    </location>
</feature>
<dbReference type="CDD" id="cd06214">
    <property type="entry name" value="PA_degradation_oxidoreductase_like"/>
    <property type="match status" value="1"/>
</dbReference>
<gene>
    <name evidence="12" type="ORF">GCM10011399_02070</name>
</gene>
<evidence type="ECO:0000259" key="11">
    <source>
        <dbReference type="PROSITE" id="PS51384"/>
    </source>
</evidence>
<dbReference type="Pfam" id="PF00175">
    <property type="entry name" value="NAD_binding_1"/>
    <property type="match status" value="1"/>
</dbReference>
<evidence type="ECO:0000256" key="5">
    <source>
        <dbReference type="ARBA" id="ARBA00022827"/>
    </source>
</evidence>
<dbReference type="SUPFAM" id="SSF63380">
    <property type="entry name" value="Riboflavin synthase domain-like"/>
    <property type="match status" value="1"/>
</dbReference>
<dbReference type="PANTHER" id="PTHR47354">
    <property type="entry name" value="NADH OXIDOREDUCTASE HCR"/>
    <property type="match status" value="1"/>
</dbReference>
<dbReference type="GO" id="GO:0050660">
    <property type="term" value="F:flavin adenine dinucleotide binding"/>
    <property type="evidence" value="ECO:0007669"/>
    <property type="project" value="TreeGrafter"/>
</dbReference>
<feature type="compositionally biased region" description="Low complexity" evidence="9">
    <location>
        <begin position="47"/>
        <end position="59"/>
    </location>
</feature>
<feature type="domain" description="2Fe-2S ferredoxin-type" evidence="10">
    <location>
        <begin position="335"/>
        <end position="426"/>
    </location>
</feature>
<dbReference type="InterPro" id="IPR050415">
    <property type="entry name" value="MRET"/>
</dbReference>
<reference evidence="12 13" key="1">
    <citation type="journal article" date="2014" name="Int. J. Syst. Evol. Microbiol.">
        <title>Complete genome sequence of Corynebacterium casei LMG S-19264T (=DSM 44701T), isolated from a smear-ripened cheese.</title>
        <authorList>
            <consortium name="US DOE Joint Genome Institute (JGI-PGF)"/>
            <person name="Walter F."/>
            <person name="Albersmeier A."/>
            <person name="Kalinowski J."/>
            <person name="Ruckert C."/>
        </authorList>
    </citation>
    <scope>NUCLEOTIDE SEQUENCE [LARGE SCALE GENOMIC DNA]</scope>
    <source>
        <strain evidence="12 13">CGMCC 1.12976</strain>
    </source>
</reference>
<dbReference type="AlphaFoldDB" id="A0A917EVK7"/>
<evidence type="ECO:0000256" key="6">
    <source>
        <dbReference type="ARBA" id="ARBA00023002"/>
    </source>
</evidence>
<dbReference type="InterPro" id="IPR036010">
    <property type="entry name" value="2Fe-2S_ferredoxin-like_sf"/>
</dbReference>
<evidence type="ECO:0000259" key="10">
    <source>
        <dbReference type="PROSITE" id="PS51085"/>
    </source>
</evidence>
<dbReference type="CDD" id="cd00207">
    <property type="entry name" value="fer2"/>
    <property type="match status" value="1"/>
</dbReference>
<dbReference type="SUPFAM" id="SSF54292">
    <property type="entry name" value="2Fe-2S ferredoxin-like"/>
    <property type="match status" value="1"/>
</dbReference>
<dbReference type="Gene3D" id="3.10.20.30">
    <property type="match status" value="1"/>
</dbReference>
<evidence type="ECO:0000256" key="3">
    <source>
        <dbReference type="ARBA" id="ARBA00022714"/>
    </source>
</evidence>
<feature type="compositionally biased region" description="Polar residues" evidence="9">
    <location>
        <begin position="1"/>
        <end position="11"/>
    </location>
</feature>
<proteinExistence type="predicted"/>
<evidence type="ECO:0000313" key="12">
    <source>
        <dbReference type="EMBL" id="GGF11783.1"/>
    </source>
</evidence>
<feature type="region of interest" description="Disordered" evidence="9">
    <location>
        <begin position="1"/>
        <end position="20"/>
    </location>
</feature>
<evidence type="ECO:0000256" key="4">
    <source>
        <dbReference type="ARBA" id="ARBA00022723"/>
    </source>
</evidence>
<dbReference type="Gene3D" id="2.40.30.10">
    <property type="entry name" value="Translation factors"/>
    <property type="match status" value="1"/>
</dbReference>
<dbReference type="PANTHER" id="PTHR47354:SF8">
    <property type="entry name" value="1,2-PHENYLACETYL-COA EPOXIDASE, SUBUNIT E"/>
    <property type="match status" value="1"/>
</dbReference>
<sequence>MSGTPTTTDEAGQTVGELDNDAAFEVAETGRAADHGALTDGPPADETFAADGAADDPATPARRRATFHALPVSRVRPLTDDSIEVSFDVPDELADAYDYAPGQYIAIRTSVEGEDVRRSYSICQAPVRGELKVAIKRDLGGVFSTWAVENLAAGMELEVMSPEGRFTSQTDLDTLATATHFVGIAAGSGITPMMALIESTLQASPANQFSLVYSNRTAMDTMFVDELADLKDRYPARLALYHVLTRERRSSELLSGRLDAEKFREILGTLIRPSDIDEWFICGPFDLVQLCRDTLTDLGVDISAIRYELFTTGRPDRPAGQAGRPVEVGSDQAVHTISFTLDGTTATVTSPVHSNESILNAALRVRGDVPFACAGGVCGTCRAVVTSGTVDMVENYALEPEELARGYVLTCQAIPTSDAVSVNYDA</sequence>
<dbReference type="GO" id="GO:0010124">
    <property type="term" value="P:phenylacetate catabolic process"/>
    <property type="evidence" value="ECO:0007669"/>
    <property type="project" value="InterPro"/>
</dbReference>
<dbReference type="InterPro" id="IPR039261">
    <property type="entry name" value="FNR_nucleotide-bd"/>
</dbReference>
<dbReference type="InterPro" id="IPR012675">
    <property type="entry name" value="Beta-grasp_dom_sf"/>
</dbReference>
<dbReference type="InterPro" id="IPR006058">
    <property type="entry name" value="2Fe2S_fd_BS"/>
</dbReference>
<dbReference type="GO" id="GO:0051537">
    <property type="term" value="F:2 iron, 2 sulfur cluster binding"/>
    <property type="evidence" value="ECO:0007669"/>
    <property type="project" value="UniProtKB-KW"/>
</dbReference>
<dbReference type="GO" id="GO:0016491">
    <property type="term" value="F:oxidoreductase activity"/>
    <property type="evidence" value="ECO:0007669"/>
    <property type="project" value="UniProtKB-KW"/>
</dbReference>
<keyword evidence="4" id="KW-0479">Metal-binding</keyword>
<protein>
    <submittedName>
        <fullName evidence="12">Phenylacetic acid degradation protein</fullName>
    </submittedName>
</protein>
<dbReference type="Gene3D" id="3.40.50.80">
    <property type="entry name" value="Nucleotide-binding domain of ferredoxin-NADP reductase (FNR) module"/>
    <property type="match status" value="1"/>
</dbReference>